<dbReference type="Gene3D" id="3.40.50.720">
    <property type="entry name" value="NAD(P)-binding Rossmann-like Domain"/>
    <property type="match status" value="1"/>
</dbReference>
<comment type="similarity">
    <text evidence="1">Belongs to the short-chain dehydrogenases/reductases (SDR) family.</text>
</comment>
<proteinExistence type="inferred from homology"/>
<evidence type="ECO:0000313" key="3">
    <source>
        <dbReference type="Proteomes" id="UP001209107"/>
    </source>
</evidence>
<organism evidence="2 3">
    <name type="scientific">Kaistella yananensis</name>
    <dbReference type="NCBI Taxonomy" id="2989820"/>
    <lineage>
        <taxon>Bacteria</taxon>
        <taxon>Pseudomonadati</taxon>
        <taxon>Bacteroidota</taxon>
        <taxon>Flavobacteriia</taxon>
        <taxon>Flavobacteriales</taxon>
        <taxon>Weeksellaceae</taxon>
        <taxon>Chryseobacterium group</taxon>
        <taxon>Kaistella</taxon>
    </lineage>
</organism>
<dbReference type="InterPro" id="IPR050259">
    <property type="entry name" value="SDR"/>
</dbReference>
<name>A0ABT3JMK2_9FLAO</name>
<reference evidence="2 3" key="1">
    <citation type="submission" date="2022-10" db="EMBL/GenBank/DDBJ databases">
        <title>Kaistella sp. BT-6-1-3.</title>
        <authorList>
            <person name="Ai J."/>
            <person name="Deng Z."/>
        </authorList>
    </citation>
    <scope>NUCLEOTIDE SEQUENCE [LARGE SCALE GENOMIC DNA]</scope>
    <source>
        <strain evidence="2 3">BT6-1-3</strain>
    </source>
</reference>
<dbReference type="RefSeq" id="WP_265144187.1">
    <property type="nucleotide sequence ID" value="NZ_JAPCHZ010000004.1"/>
</dbReference>
<dbReference type="PANTHER" id="PTHR42879">
    <property type="entry name" value="3-OXOACYL-(ACYL-CARRIER-PROTEIN) REDUCTASE"/>
    <property type="match status" value="1"/>
</dbReference>
<evidence type="ECO:0000256" key="1">
    <source>
        <dbReference type="ARBA" id="ARBA00006484"/>
    </source>
</evidence>
<keyword evidence="3" id="KW-1185">Reference proteome</keyword>
<dbReference type="PANTHER" id="PTHR42879:SF6">
    <property type="entry name" value="NADPH-DEPENDENT REDUCTASE BACG"/>
    <property type="match status" value="1"/>
</dbReference>
<dbReference type="EMBL" id="JAPCHZ010000004">
    <property type="protein sequence ID" value="MCW4452020.1"/>
    <property type="molecule type" value="Genomic_DNA"/>
</dbReference>
<sequence length="261" mass="28768">MIIDLAGKKALVGAASDGIGKAVALQFAQLGAEVTIVSRNENKLKNVLEELDSSNGQKHQYLVTDYMDFEGTKKVYDDYFKLNSIDILVNNTNGPKTGNSLQNSTEDFQQAFDLLFQNTVYLTQAALPEMQKNKFGRIINVASKYVKQPSDHLVLSNTMRIAVVSWMKTLSKMVAEENITVNTVLTGLFDTERMKSLYTGNAETLNISTEEAKKRMLGQTPMKRAGKPEEYGYLAAFLASDLAAYLTGATIPLDGGHSDFI</sequence>
<dbReference type="SUPFAM" id="SSF51735">
    <property type="entry name" value="NAD(P)-binding Rossmann-fold domains"/>
    <property type="match status" value="1"/>
</dbReference>
<protein>
    <submittedName>
        <fullName evidence="2">SDR family oxidoreductase</fullName>
    </submittedName>
</protein>
<comment type="caution">
    <text evidence="2">The sequence shown here is derived from an EMBL/GenBank/DDBJ whole genome shotgun (WGS) entry which is preliminary data.</text>
</comment>
<dbReference type="PRINTS" id="PR00081">
    <property type="entry name" value="GDHRDH"/>
</dbReference>
<dbReference type="Pfam" id="PF13561">
    <property type="entry name" value="adh_short_C2"/>
    <property type="match status" value="1"/>
</dbReference>
<evidence type="ECO:0000313" key="2">
    <source>
        <dbReference type="EMBL" id="MCW4452020.1"/>
    </source>
</evidence>
<dbReference type="Proteomes" id="UP001209107">
    <property type="component" value="Unassembled WGS sequence"/>
</dbReference>
<dbReference type="InterPro" id="IPR002347">
    <property type="entry name" value="SDR_fam"/>
</dbReference>
<gene>
    <name evidence="2" type="ORF">OK344_07330</name>
</gene>
<dbReference type="CDD" id="cd05344">
    <property type="entry name" value="BKR_like_SDR_like"/>
    <property type="match status" value="1"/>
</dbReference>
<accession>A0ABT3JMK2</accession>
<dbReference type="InterPro" id="IPR036291">
    <property type="entry name" value="NAD(P)-bd_dom_sf"/>
</dbReference>